<dbReference type="STRING" id="717962.CC1_21090"/>
<reference evidence="2 3" key="2">
    <citation type="submission" date="2010-03" db="EMBL/GenBank/DDBJ databases">
        <authorList>
            <person name="Pajon A."/>
        </authorList>
    </citation>
    <scope>NUCLEOTIDE SEQUENCE [LARGE SCALE GENOMIC DNA]</scope>
    <source>
        <strain evidence="2 3">GD/7</strain>
    </source>
</reference>
<evidence type="ECO:0000313" key="3">
    <source>
        <dbReference type="Proteomes" id="UP000008798"/>
    </source>
</evidence>
<dbReference type="EMBL" id="FP929038">
    <property type="protein sequence ID" value="CBK80820.1"/>
    <property type="molecule type" value="Genomic_DNA"/>
</dbReference>
<gene>
    <name evidence="2" type="ORF">CC1_21090</name>
</gene>
<dbReference type="PATRIC" id="fig|717962.3.peg.2002"/>
<accession>D4J8Z9</accession>
<dbReference type="HOGENOM" id="CLU_1413043_0_0_9"/>
<dbReference type="Proteomes" id="UP000008798">
    <property type="component" value="Chromosome"/>
</dbReference>
<evidence type="ECO:0000256" key="1">
    <source>
        <dbReference type="SAM" id="MobiDB-lite"/>
    </source>
</evidence>
<name>D4J8Z9_9FIRM</name>
<reference evidence="2 3" key="1">
    <citation type="submission" date="2010-03" db="EMBL/GenBank/DDBJ databases">
        <title>The genome sequence of Coprococcus catus GD/7.</title>
        <authorList>
            <consortium name="metaHIT consortium -- http://www.metahit.eu/"/>
            <person name="Pajon A."/>
            <person name="Turner K."/>
            <person name="Parkhill J."/>
            <person name="Duncan S."/>
            <person name="Flint H."/>
        </authorList>
    </citation>
    <scope>NUCLEOTIDE SEQUENCE [LARGE SCALE GENOMIC DNA]</scope>
    <source>
        <strain evidence="2 3">GD/7</strain>
    </source>
</reference>
<protein>
    <submittedName>
        <fullName evidence="2">Uncharacterized protein</fullName>
    </submittedName>
</protein>
<organism evidence="2 3">
    <name type="scientific">Coprococcus catus GD/7</name>
    <dbReference type="NCBI Taxonomy" id="717962"/>
    <lineage>
        <taxon>Bacteria</taxon>
        <taxon>Bacillati</taxon>
        <taxon>Bacillota</taxon>
        <taxon>Clostridia</taxon>
        <taxon>Lachnospirales</taxon>
        <taxon>Lachnospiraceae</taxon>
        <taxon>Coprococcus</taxon>
    </lineage>
</organism>
<dbReference type="RefSeq" id="WP_015514388.1">
    <property type="nucleotide sequence ID" value="NC_021009.1"/>
</dbReference>
<dbReference type="AlphaFoldDB" id="D4J8Z9"/>
<sequence length="192" mass="21968">MLWKLNGSSRSRLSSGLQQKENYEICLCVGCERRSFSTNRPEGWLPPTIQSKVDQHIRLRNCNDAAAIAAHGMKHIEDMDTCTYYDQMRKQKRSLHEAVPRKGRKEPNRTAKRHAKNTCHVGNLYLNGKVTVFGQTGWISGFSGKSSVYVKDREVCYITVPRKSHKLIPVKAVRFRTHCNNLAVYTTKTIVM</sequence>
<proteinExistence type="predicted"/>
<evidence type="ECO:0000313" key="2">
    <source>
        <dbReference type="EMBL" id="CBK80820.1"/>
    </source>
</evidence>
<dbReference type="KEGG" id="cct:CC1_21090"/>
<feature type="compositionally biased region" description="Basic and acidic residues" evidence="1">
    <location>
        <begin position="94"/>
        <end position="109"/>
    </location>
</feature>
<feature type="region of interest" description="Disordered" evidence="1">
    <location>
        <begin position="93"/>
        <end position="113"/>
    </location>
</feature>